<evidence type="ECO:0000256" key="7">
    <source>
        <dbReference type="SAM" id="Phobius"/>
    </source>
</evidence>
<feature type="transmembrane region" description="Helical" evidence="7">
    <location>
        <begin position="363"/>
        <end position="384"/>
    </location>
</feature>
<dbReference type="InterPro" id="IPR010656">
    <property type="entry name" value="DctM"/>
</dbReference>
<keyword evidence="6 7" id="KW-0472">Membrane</keyword>
<feature type="transmembrane region" description="Helical" evidence="7">
    <location>
        <begin position="60"/>
        <end position="78"/>
    </location>
</feature>
<comment type="subcellular location">
    <subcellularLocation>
        <location evidence="1">Cell inner membrane</location>
        <topology evidence="1">Multi-pass membrane protein</topology>
    </subcellularLocation>
</comment>
<dbReference type="EMBL" id="JAOTPO010000009">
    <property type="protein sequence ID" value="MDE5414520.1"/>
    <property type="molecule type" value="Genomic_DNA"/>
</dbReference>
<dbReference type="InterPro" id="IPR004681">
    <property type="entry name" value="TRAP_DctM"/>
</dbReference>
<accession>A0ABT5VGD5</accession>
<feature type="transmembrane region" description="Helical" evidence="7">
    <location>
        <begin position="6"/>
        <end position="39"/>
    </location>
</feature>
<evidence type="ECO:0000256" key="1">
    <source>
        <dbReference type="ARBA" id="ARBA00004429"/>
    </source>
</evidence>
<evidence type="ECO:0000259" key="8">
    <source>
        <dbReference type="Pfam" id="PF06808"/>
    </source>
</evidence>
<sequence>MADPIMLTIFFIVFITLLLLGLQIGTVLLVTGILGIFLLGGIGPLTGILQTDPYARVASYALTTIPLFVLMSQFIMHSDIVKYLYHLVFKMSRGKPGILGVFTIILGGFLGAVSGSATAISATLGQISVPELKKHGYSEDLAGAIAASAGTLSTLIPPSIGLIIYGAITQTPVGSLFMAVIIPGILTVLVLVVCTSIMFKLSNKGRVAIDEVAATTTVEDNIPKSKYVISIIASIVIMGAIFGGIYAGIFTPTEAGGVGAFVSLVAALLLGKVNKTFIKESFMSTVKITCMVLFIMVGAAVFARFVSLSMLPRKLMGLLEPLASTPMLVIILLLTTYFILFMFIEGAAVILMTVPITLPLAEMAGLGALEFGILLCVVGAAGMLTPPVGLCVYAVSGVTKTPIEKLFKHTTIFAIAVVLVVVSLSLLFPQIITWLPSTM</sequence>
<proteinExistence type="predicted"/>
<feature type="transmembrane region" description="Helical" evidence="7">
    <location>
        <begin position="227"/>
        <end position="249"/>
    </location>
</feature>
<keyword evidence="2" id="KW-1003">Cell membrane</keyword>
<feature type="transmembrane region" description="Helical" evidence="7">
    <location>
        <begin position="412"/>
        <end position="435"/>
    </location>
</feature>
<evidence type="ECO:0000256" key="2">
    <source>
        <dbReference type="ARBA" id="ARBA00022475"/>
    </source>
</evidence>
<feature type="transmembrane region" description="Helical" evidence="7">
    <location>
        <begin position="174"/>
        <end position="199"/>
    </location>
</feature>
<feature type="transmembrane region" description="Helical" evidence="7">
    <location>
        <begin position="98"/>
        <end position="120"/>
    </location>
</feature>
<keyword evidence="10" id="KW-1185">Reference proteome</keyword>
<evidence type="ECO:0000256" key="3">
    <source>
        <dbReference type="ARBA" id="ARBA00022519"/>
    </source>
</evidence>
<feature type="transmembrane region" description="Helical" evidence="7">
    <location>
        <begin position="285"/>
        <end position="307"/>
    </location>
</feature>
<dbReference type="Pfam" id="PF06808">
    <property type="entry name" value="DctM"/>
    <property type="match status" value="1"/>
</dbReference>
<gene>
    <name evidence="9" type="ORF">N7Z68_14160</name>
</gene>
<reference evidence="9" key="1">
    <citation type="submission" date="2024-05" db="EMBL/GenBank/DDBJ databases">
        <title>Alkalihalobacillus sp. strain MEB203 novel alkaliphilic bacterium from Lonar Lake, India.</title>
        <authorList>
            <person name="Joshi A."/>
            <person name="Thite S."/>
            <person name="Mengade P."/>
        </authorList>
    </citation>
    <scope>NUCLEOTIDE SEQUENCE</scope>
    <source>
        <strain evidence="9">MEB 203</strain>
    </source>
</reference>
<organism evidence="9 10">
    <name type="scientific">Alkalihalobacterium chitinilyticum</name>
    <dbReference type="NCBI Taxonomy" id="2980103"/>
    <lineage>
        <taxon>Bacteria</taxon>
        <taxon>Bacillati</taxon>
        <taxon>Bacillota</taxon>
        <taxon>Bacilli</taxon>
        <taxon>Bacillales</taxon>
        <taxon>Bacillaceae</taxon>
        <taxon>Alkalihalobacterium</taxon>
    </lineage>
</organism>
<evidence type="ECO:0000256" key="5">
    <source>
        <dbReference type="ARBA" id="ARBA00022989"/>
    </source>
</evidence>
<evidence type="ECO:0000256" key="4">
    <source>
        <dbReference type="ARBA" id="ARBA00022692"/>
    </source>
</evidence>
<evidence type="ECO:0000313" key="10">
    <source>
        <dbReference type="Proteomes" id="UP001148125"/>
    </source>
</evidence>
<dbReference type="RefSeq" id="WP_275119133.1">
    <property type="nucleotide sequence ID" value="NZ_JAOTPO010000009.1"/>
</dbReference>
<comment type="caution">
    <text evidence="9">The sequence shown here is derived from an EMBL/GenBank/DDBJ whole genome shotgun (WGS) entry which is preliminary data.</text>
</comment>
<dbReference type="PANTHER" id="PTHR33362:SF5">
    <property type="entry name" value="C4-DICARBOXYLATE TRAP TRANSPORTER LARGE PERMEASE PROTEIN DCTM"/>
    <property type="match status" value="1"/>
</dbReference>
<evidence type="ECO:0000313" key="9">
    <source>
        <dbReference type="EMBL" id="MDE5414520.1"/>
    </source>
</evidence>
<keyword evidence="5 7" id="KW-1133">Transmembrane helix</keyword>
<feature type="transmembrane region" description="Helical" evidence="7">
    <location>
        <begin position="327"/>
        <end position="351"/>
    </location>
</feature>
<feature type="domain" description="TRAP C4-dicarboxylate transport system permease DctM subunit" evidence="8">
    <location>
        <begin position="11"/>
        <end position="426"/>
    </location>
</feature>
<evidence type="ECO:0000256" key="6">
    <source>
        <dbReference type="ARBA" id="ARBA00023136"/>
    </source>
</evidence>
<keyword evidence="4 7" id="KW-0812">Transmembrane</keyword>
<dbReference type="PANTHER" id="PTHR33362">
    <property type="entry name" value="SIALIC ACID TRAP TRANSPORTER PERMEASE PROTEIN SIAT-RELATED"/>
    <property type="match status" value="1"/>
</dbReference>
<protein>
    <submittedName>
        <fullName evidence="9">TRAP transporter large permease</fullName>
    </submittedName>
</protein>
<dbReference type="PIRSF" id="PIRSF006066">
    <property type="entry name" value="HI0050"/>
    <property type="match status" value="1"/>
</dbReference>
<feature type="transmembrane region" description="Helical" evidence="7">
    <location>
        <begin position="141"/>
        <end position="168"/>
    </location>
</feature>
<name>A0ABT5VGD5_9BACI</name>
<dbReference type="Proteomes" id="UP001148125">
    <property type="component" value="Unassembled WGS sequence"/>
</dbReference>
<feature type="transmembrane region" description="Helical" evidence="7">
    <location>
        <begin position="255"/>
        <end position="273"/>
    </location>
</feature>
<keyword evidence="3" id="KW-0997">Cell inner membrane</keyword>